<feature type="region of interest" description="Disordered" evidence="1">
    <location>
        <begin position="192"/>
        <end position="268"/>
    </location>
</feature>
<evidence type="ECO:0000313" key="3">
    <source>
        <dbReference type="Proteomes" id="UP000281406"/>
    </source>
</evidence>
<dbReference type="AlphaFoldDB" id="A0A3N0XGR8"/>
<evidence type="ECO:0000313" key="2">
    <source>
        <dbReference type="EMBL" id="ROI16538.1"/>
    </source>
</evidence>
<gene>
    <name evidence="2" type="ORF">DPX16_2732</name>
</gene>
<proteinExistence type="predicted"/>
<organism evidence="2 3">
    <name type="scientific">Anabarilius grahami</name>
    <name type="common">Kanglang fish</name>
    <name type="synonym">Barilius grahami</name>
    <dbReference type="NCBI Taxonomy" id="495550"/>
    <lineage>
        <taxon>Eukaryota</taxon>
        <taxon>Metazoa</taxon>
        <taxon>Chordata</taxon>
        <taxon>Craniata</taxon>
        <taxon>Vertebrata</taxon>
        <taxon>Euteleostomi</taxon>
        <taxon>Actinopterygii</taxon>
        <taxon>Neopterygii</taxon>
        <taxon>Teleostei</taxon>
        <taxon>Ostariophysi</taxon>
        <taxon>Cypriniformes</taxon>
        <taxon>Xenocyprididae</taxon>
        <taxon>Xenocypridinae</taxon>
        <taxon>Xenocypridinae incertae sedis</taxon>
        <taxon>Anabarilius</taxon>
    </lineage>
</organism>
<feature type="region of interest" description="Disordered" evidence="1">
    <location>
        <begin position="143"/>
        <end position="169"/>
    </location>
</feature>
<feature type="region of interest" description="Disordered" evidence="1">
    <location>
        <begin position="433"/>
        <end position="472"/>
    </location>
</feature>
<feature type="compositionally biased region" description="Basic and acidic residues" evidence="1">
    <location>
        <begin position="192"/>
        <end position="207"/>
    </location>
</feature>
<accession>A0A3N0XGR8</accession>
<name>A0A3N0XGR8_ANAGA</name>
<feature type="compositionally biased region" description="Polar residues" evidence="1">
    <location>
        <begin position="453"/>
        <end position="472"/>
    </location>
</feature>
<reference evidence="2 3" key="1">
    <citation type="submission" date="2018-10" db="EMBL/GenBank/DDBJ databases">
        <title>Genome assembly for a Yunnan-Guizhou Plateau 3E fish, Anabarilius grahami (Regan), and its evolutionary and genetic applications.</title>
        <authorList>
            <person name="Jiang W."/>
        </authorList>
    </citation>
    <scope>NUCLEOTIDE SEQUENCE [LARGE SCALE GENOMIC DNA]</scope>
    <source>
        <strain evidence="2">AG-KIZ</strain>
        <tissue evidence="2">Muscle</tissue>
    </source>
</reference>
<protein>
    <submittedName>
        <fullName evidence="2">Uncharacterized protein</fullName>
    </submittedName>
</protein>
<evidence type="ECO:0000256" key="1">
    <source>
        <dbReference type="SAM" id="MobiDB-lite"/>
    </source>
</evidence>
<sequence length="472" mass="53026">MLSGAAAGPSKSTNSSDVLSPAYRAIKQLELTQEQQTNAAKHDCRVKPERECVGSHAGGQRGHRRNKSIAAAHPAIYLNTHSHKLLRRAVRIWKMPVPILNFTGSSKPKPRNFQEQLKRVEMLRNQSGDNLKPTARSVRDLQLCSSGTDSSPSPSTSSESPCRRTAHMYRTRRYRRQLQWYRMLSHNKRCKQGDEKLHRLEDDRRDSSSTQSTPVIQAPARKTSRRLWRRQLDSSSSDSSPMTAKPVNKSSVRPDTPAAHGTDKQRKNKRVSFCFSEESKTSNCSWTEFDVLDGNSNYSNEASACKPAVQTTEKQTLQTSLKITATNMEEQNSPHLQFDSEASLVSQMKIFKDELKHCEDIKQRTISLQIKTPSCFASRHSQSNTDALQKADTPRPKSCVKWKSVLLQRAQCSASVPHENRYPTHRSWSRFTLADCSTPEGGSDADRPDKKPQSSAEDQVESGSSGYSLIPQ</sequence>
<keyword evidence="3" id="KW-1185">Reference proteome</keyword>
<comment type="caution">
    <text evidence="2">The sequence shown here is derived from an EMBL/GenBank/DDBJ whole genome shotgun (WGS) entry which is preliminary data.</text>
</comment>
<dbReference type="EMBL" id="RJVU01075100">
    <property type="protein sequence ID" value="ROI16538.1"/>
    <property type="molecule type" value="Genomic_DNA"/>
</dbReference>
<feature type="compositionally biased region" description="Low complexity" evidence="1">
    <location>
        <begin position="145"/>
        <end position="160"/>
    </location>
</feature>
<dbReference type="Proteomes" id="UP000281406">
    <property type="component" value="Unassembled WGS sequence"/>
</dbReference>
<dbReference type="OrthoDB" id="8923906at2759"/>